<keyword evidence="3" id="KW-1185">Reference proteome</keyword>
<evidence type="ECO:0000313" key="3">
    <source>
        <dbReference type="Proteomes" id="UP001595839"/>
    </source>
</evidence>
<dbReference type="RefSeq" id="WP_381169569.1">
    <property type="nucleotide sequence ID" value="NZ_JBHSFK010000004.1"/>
</dbReference>
<feature type="transmembrane region" description="Helical" evidence="1">
    <location>
        <begin position="55"/>
        <end position="77"/>
    </location>
</feature>
<sequence length="246" mass="27334">MKKDLHIRLQRVSAWCGVILFVGFFAAFAVGHLTPPMSPTESPDDIVAFLEDHRTGILTCVALMVLLVPFEYPYVVVTSMQLRRVEGGWGLLSMIQLTTGVVAPLGFFFPLAILAAAAWRPEVHSADVLTAMTDTFWLMFVGNACIFVLQVWSIGYAAFIDHTREKPLFPRWYGWLSMALGVLLIPGAFVFLNKSGPLAWNGLLAYLLPSIAYVFWKIATPYVLLKAITNEEKELAGKPENEPVTV</sequence>
<feature type="transmembrane region" description="Helical" evidence="1">
    <location>
        <begin position="136"/>
        <end position="160"/>
    </location>
</feature>
<accession>A0ABV9AHU5</accession>
<comment type="caution">
    <text evidence="2">The sequence shown here is derived from an EMBL/GenBank/DDBJ whole genome shotgun (WGS) entry which is preliminary data.</text>
</comment>
<feature type="transmembrane region" description="Helical" evidence="1">
    <location>
        <begin position="172"/>
        <end position="192"/>
    </location>
</feature>
<dbReference type="Proteomes" id="UP001595839">
    <property type="component" value="Unassembled WGS sequence"/>
</dbReference>
<keyword evidence="1" id="KW-1133">Transmembrane helix</keyword>
<evidence type="ECO:0000256" key="1">
    <source>
        <dbReference type="SAM" id="Phobius"/>
    </source>
</evidence>
<reference evidence="3" key="1">
    <citation type="journal article" date="2019" name="Int. J. Syst. Evol. Microbiol.">
        <title>The Global Catalogue of Microorganisms (GCM) 10K type strain sequencing project: providing services to taxonomists for standard genome sequencing and annotation.</title>
        <authorList>
            <consortium name="The Broad Institute Genomics Platform"/>
            <consortium name="The Broad Institute Genome Sequencing Center for Infectious Disease"/>
            <person name="Wu L."/>
            <person name="Ma J."/>
        </authorList>
    </citation>
    <scope>NUCLEOTIDE SEQUENCE [LARGE SCALE GENOMIC DNA]</scope>
    <source>
        <strain evidence="3">CGMCC 4.7177</strain>
    </source>
</reference>
<keyword evidence="1" id="KW-0472">Membrane</keyword>
<name>A0ABV9AHU5_9ACTN</name>
<organism evidence="2 3">
    <name type="scientific">Streptomyces vulcanius</name>
    <dbReference type="NCBI Taxonomy" id="1441876"/>
    <lineage>
        <taxon>Bacteria</taxon>
        <taxon>Bacillati</taxon>
        <taxon>Actinomycetota</taxon>
        <taxon>Actinomycetes</taxon>
        <taxon>Kitasatosporales</taxon>
        <taxon>Streptomycetaceae</taxon>
        <taxon>Streptomyces</taxon>
    </lineage>
</organism>
<keyword evidence="1" id="KW-0812">Transmembrane</keyword>
<dbReference type="EMBL" id="JBHSFK010000004">
    <property type="protein sequence ID" value="MFC4499439.1"/>
    <property type="molecule type" value="Genomic_DNA"/>
</dbReference>
<feature type="transmembrane region" description="Helical" evidence="1">
    <location>
        <begin position="198"/>
        <end position="216"/>
    </location>
</feature>
<feature type="transmembrane region" description="Helical" evidence="1">
    <location>
        <begin position="89"/>
        <end position="116"/>
    </location>
</feature>
<protein>
    <recommendedName>
        <fullName evidence="4">DUF4386 domain-containing protein</fullName>
    </recommendedName>
</protein>
<gene>
    <name evidence="2" type="ORF">ACFPIH_07840</name>
</gene>
<proteinExistence type="predicted"/>
<evidence type="ECO:0008006" key="4">
    <source>
        <dbReference type="Google" id="ProtNLM"/>
    </source>
</evidence>
<evidence type="ECO:0000313" key="2">
    <source>
        <dbReference type="EMBL" id="MFC4499439.1"/>
    </source>
</evidence>
<feature type="transmembrane region" description="Helical" evidence="1">
    <location>
        <begin position="12"/>
        <end position="35"/>
    </location>
</feature>